<accession>A0A2S1LSQ7</accession>
<dbReference type="Proteomes" id="UP000244677">
    <property type="component" value="Chromosome"/>
</dbReference>
<evidence type="ECO:0000313" key="1">
    <source>
        <dbReference type="EMBL" id="AWG26797.1"/>
    </source>
</evidence>
<dbReference type="InterPro" id="IPR038194">
    <property type="entry name" value="DUF3861_sf"/>
</dbReference>
<dbReference type="KEGG" id="fki:FK004_16945"/>
<dbReference type="Gene3D" id="3.10.20.850">
    <property type="entry name" value="Protein of unknown function DUF3861"/>
    <property type="match status" value="1"/>
</dbReference>
<dbReference type="Pfam" id="PF12977">
    <property type="entry name" value="DUF3861"/>
    <property type="match status" value="1"/>
</dbReference>
<dbReference type="EMBL" id="CP020919">
    <property type="protein sequence ID" value="AWG26797.1"/>
    <property type="molecule type" value="Genomic_DNA"/>
</dbReference>
<proteinExistence type="predicted"/>
<gene>
    <name evidence="1" type="ORF">FK004_16945</name>
</gene>
<reference evidence="1 2" key="1">
    <citation type="submission" date="2017-04" db="EMBL/GenBank/DDBJ databases">
        <title>Complete genome sequence of Flavobacterium kingsejong AJ004.</title>
        <authorList>
            <person name="Lee P.C."/>
        </authorList>
    </citation>
    <scope>NUCLEOTIDE SEQUENCE [LARGE SCALE GENOMIC DNA]</scope>
    <source>
        <strain evidence="1 2">AJ004</strain>
    </source>
</reference>
<sequence>MNKRNHQYRITVTHLESAKESAPIQPELQIDIENHDDIFAVIEKIQQKQLFDDPQQATEFGLGLKLFSEVLLKNRKHPLFDEFYPAFGDFMKKLKSQ</sequence>
<dbReference type="RefSeq" id="WP_108738297.1">
    <property type="nucleotide sequence ID" value="NZ_CP020919.1"/>
</dbReference>
<organism evidence="1 2">
    <name type="scientific">Flavobacterium kingsejongi</name>
    <dbReference type="NCBI Taxonomy" id="1678728"/>
    <lineage>
        <taxon>Bacteria</taxon>
        <taxon>Pseudomonadati</taxon>
        <taxon>Bacteroidota</taxon>
        <taxon>Flavobacteriia</taxon>
        <taxon>Flavobacteriales</taxon>
        <taxon>Flavobacteriaceae</taxon>
        <taxon>Flavobacterium</taxon>
    </lineage>
</organism>
<keyword evidence="2" id="KW-1185">Reference proteome</keyword>
<evidence type="ECO:0000313" key="2">
    <source>
        <dbReference type="Proteomes" id="UP000244677"/>
    </source>
</evidence>
<evidence type="ECO:0008006" key="3">
    <source>
        <dbReference type="Google" id="ProtNLM"/>
    </source>
</evidence>
<dbReference type="OrthoDB" id="119700at2"/>
<protein>
    <recommendedName>
        <fullName evidence="3">DUF3861 domain-containing protein</fullName>
    </recommendedName>
</protein>
<dbReference type="InterPro" id="IPR024476">
    <property type="entry name" value="DUF3861"/>
</dbReference>
<dbReference type="AlphaFoldDB" id="A0A2S1LSQ7"/>
<name>A0A2S1LSQ7_9FLAO</name>